<name>A0A4R1AP09_9BACI</name>
<proteinExistence type="predicted"/>
<organism evidence="1 2">
    <name type="scientific">Cytobacillus praedii</name>
    <dbReference type="NCBI Taxonomy" id="1742358"/>
    <lineage>
        <taxon>Bacteria</taxon>
        <taxon>Bacillati</taxon>
        <taxon>Bacillota</taxon>
        <taxon>Bacilli</taxon>
        <taxon>Bacillales</taxon>
        <taxon>Bacillaceae</taxon>
        <taxon>Cytobacillus</taxon>
    </lineage>
</organism>
<dbReference type="RefSeq" id="WP_131239330.1">
    <property type="nucleotide sequence ID" value="NZ_SJTH01000084.1"/>
</dbReference>
<reference evidence="1 2" key="1">
    <citation type="submission" date="2019-03" db="EMBL/GenBank/DDBJ databases">
        <authorList>
            <person name="Jensen L."/>
            <person name="Storgaard J."/>
            <person name="Sulaj E."/>
            <person name="Schramm A."/>
            <person name="Marshall I.P.G."/>
        </authorList>
    </citation>
    <scope>NUCLEOTIDE SEQUENCE [LARGE SCALE GENOMIC DNA]</scope>
    <source>
        <strain evidence="1 2">2017H2G3</strain>
    </source>
</reference>
<evidence type="ECO:0008006" key="3">
    <source>
        <dbReference type="Google" id="ProtNLM"/>
    </source>
</evidence>
<evidence type="ECO:0000313" key="2">
    <source>
        <dbReference type="Proteomes" id="UP000293846"/>
    </source>
</evidence>
<dbReference type="OrthoDB" id="2912943at2"/>
<dbReference type="EMBL" id="SJTH01000084">
    <property type="protein sequence ID" value="TCJ01078.1"/>
    <property type="molecule type" value="Genomic_DNA"/>
</dbReference>
<evidence type="ECO:0000313" key="1">
    <source>
        <dbReference type="EMBL" id="TCJ01078.1"/>
    </source>
</evidence>
<dbReference type="AlphaFoldDB" id="A0A4R1AP09"/>
<protein>
    <recommendedName>
        <fullName evidence="3">Phage major capsid protein</fullName>
    </recommendedName>
</protein>
<sequence length="338" mass="37467">MKLDNLKLKGLFSRVYNSKMEETDSADIKAYITKVFGDGRQNPDPSMLHQFNNLVVETADEIAKPMVTNLLSLFAKVEKRNRGDLVELKIPQKNKAKVIWSATGSGVDLVRVEGRKSIFAVPAHLSTGFYYEPLDLVKESEDYFRKLVNDVANAKVRLFLDKINELTATAISSGKIPAKNVKTGANVTIQEYNKVSSVLQRYGGRPVFVADSLLIDYFAMQQATDSTFKNLLTDGIKDELLTALNPTTIARTTAVNLVNPFTDATNSKVELPVNKGYMFAGGVEQKPFSIVEYGGLRQMTEQDIEDERVKMKITQDVAVNLLFGEAIGIIEEQAAVSL</sequence>
<comment type="caution">
    <text evidence="1">The sequence shown here is derived from an EMBL/GenBank/DDBJ whole genome shotgun (WGS) entry which is preliminary data.</text>
</comment>
<keyword evidence="2" id="KW-1185">Reference proteome</keyword>
<accession>A0A4R1AP09</accession>
<gene>
    <name evidence="1" type="ORF">E0Y62_25770</name>
</gene>
<dbReference type="Proteomes" id="UP000293846">
    <property type="component" value="Unassembled WGS sequence"/>
</dbReference>